<dbReference type="InterPro" id="IPR013083">
    <property type="entry name" value="Znf_RING/FYVE/PHD"/>
</dbReference>
<dbReference type="Pfam" id="PF13639">
    <property type="entry name" value="zf-RING_2"/>
    <property type="match status" value="1"/>
</dbReference>
<dbReference type="Gene3D" id="3.30.40.10">
    <property type="entry name" value="Zinc/RING finger domain, C3HC4 (zinc finger)"/>
    <property type="match status" value="1"/>
</dbReference>
<name>A0A498HFF5_MALDO</name>
<dbReference type="GO" id="GO:0008017">
    <property type="term" value="F:microtubule binding"/>
    <property type="evidence" value="ECO:0007669"/>
    <property type="project" value="TreeGrafter"/>
</dbReference>
<dbReference type="GO" id="GO:0005881">
    <property type="term" value="C:cytoplasmic microtubule"/>
    <property type="evidence" value="ECO:0007669"/>
    <property type="project" value="TreeGrafter"/>
</dbReference>
<dbReference type="SMART" id="SM01349">
    <property type="entry name" value="TOG"/>
    <property type="match status" value="1"/>
</dbReference>
<dbReference type="Proteomes" id="UP000290289">
    <property type="component" value="Chromosome 17"/>
</dbReference>
<dbReference type="Gene3D" id="1.25.10.10">
    <property type="entry name" value="Leucine-rich Repeat Variant"/>
    <property type="match status" value="1"/>
</dbReference>
<keyword evidence="1" id="KW-0479">Metal-binding</keyword>
<dbReference type="InterPro" id="IPR016024">
    <property type="entry name" value="ARM-type_fold"/>
</dbReference>
<dbReference type="GO" id="GO:0008270">
    <property type="term" value="F:zinc ion binding"/>
    <property type="evidence" value="ECO:0007669"/>
    <property type="project" value="UniProtKB-KW"/>
</dbReference>
<keyword evidence="2" id="KW-0472">Membrane</keyword>
<evidence type="ECO:0000256" key="2">
    <source>
        <dbReference type="SAM" id="Phobius"/>
    </source>
</evidence>
<keyword evidence="1" id="KW-0862">Zinc</keyword>
<protein>
    <recommendedName>
        <fullName evidence="3">RING-type domain-containing protein</fullName>
    </recommendedName>
</protein>
<keyword evidence="1" id="KW-0863">Zinc-finger</keyword>
<keyword evidence="2" id="KW-1133">Transmembrane helix</keyword>
<dbReference type="CDD" id="cd16461">
    <property type="entry name" value="RING-H2_EL5-like"/>
    <property type="match status" value="1"/>
</dbReference>
<gene>
    <name evidence="4" type="ORF">DVH24_037214</name>
</gene>
<dbReference type="SUPFAM" id="SSF57850">
    <property type="entry name" value="RING/U-box"/>
    <property type="match status" value="1"/>
</dbReference>
<sequence>MRIRRFEIARTFHTIDACSTAFVFVSKLRLNRFGRLAAMSENALRDLNTIPGSERKNESSSKGGMTKPVVVNANENHEECPKKTTASVGSLSINGEEVANSVPEVGIAEVEYIESENLNDLEDVDTSLKTLLTGLESKDWVLVCEALNNVRRFSIFHKEAMLDMLGDVISLVVKSLKNPRSAVCKTAIMTSADIFNAYNDHVIDSLDPMLTQLLLKSSQDKRFVCEAAERALVAMTTWVSPTLLLPKLQPYLKNRNPRVRAKASTCFCRSVPRLGVEGIKAYGFDKLIQIAASQLSDQLPESREAARILLLELQTVYDKFDDPPPAAVCEHPETSSAAASELPETSSWENFCQSKLSPLSAQAVLRVTSVAREAQIVAMAIFMSVILFFFGIGFLILVHVWIVGRAFRRGGLGGNALTAAAMAAGRTATSGTATTCMSKDDVEKLPSYDYEANYKSSPVDCVVCLDNFKMGEKCRLLPLCRHSFHAHCVDAWLLRTPICPICRAGAGTPAGLAGKGVPVADAGVELTELTESQTSGSGLLSDARVDLGERQAIESGHPSPE</sequence>
<evidence type="ECO:0000256" key="1">
    <source>
        <dbReference type="PROSITE-ProRule" id="PRU00175"/>
    </source>
</evidence>
<comment type="caution">
    <text evidence="4">The sequence shown here is derived from an EMBL/GenBank/DDBJ whole genome shotgun (WGS) entry which is preliminary data.</text>
</comment>
<dbReference type="AlphaFoldDB" id="A0A498HFF5"/>
<keyword evidence="5" id="KW-1185">Reference proteome</keyword>
<proteinExistence type="predicted"/>
<dbReference type="InterPro" id="IPR001841">
    <property type="entry name" value="Znf_RING"/>
</dbReference>
<feature type="transmembrane region" description="Helical" evidence="2">
    <location>
        <begin position="376"/>
        <end position="402"/>
    </location>
</feature>
<feature type="domain" description="RING-type" evidence="3">
    <location>
        <begin position="461"/>
        <end position="503"/>
    </location>
</feature>
<evidence type="ECO:0000313" key="4">
    <source>
        <dbReference type="EMBL" id="RXH69430.1"/>
    </source>
</evidence>
<accession>A0A498HFF5</accession>
<evidence type="ECO:0000313" key="5">
    <source>
        <dbReference type="Proteomes" id="UP000290289"/>
    </source>
</evidence>
<dbReference type="PANTHER" id="PTHR21567:SF62">
    <property type="entry name" value="ARM REPEAT SUPERFAMILY PROTEIN"/>
    <property type="match status" value="1"/>
</dbReference>
<dbReference type="SUPFAM" id="SSF48371">
    <property type="entry name" value="ARM repeat"/>
    <property type="match status" value="1"/>
</dbReference>
<dbReference type="PROSITE" id="PS50089">
    <property type="entry name" value="ZF_RING_2"/>
    <property type="match status" value="1"/>
</dbReference>
<dbReference type="PANTHER" id="PTHR21567">
    <property type="entry name" value="CLASP"/>
    <property type="match status" value="1"/>
</dbReference>
<dbReference type="EMBL" id="RDQH01000343">
    <property type="protein sequence ID" value="RXH69430.1"/>
    <property type="molecule type" value="Genomic_DNA"/>
</dbReference>
<dbReference type="InterPro" id="IPR034085">
    <property type="entry name" value="TOG"/>
</dbReference>
<evidence type="ECO:0000259" key="3">
    <source>
        <dbReference type="PROSITE" id="PS50089"/>
    </source>
</evidence>
<organism evidence="4 5">
    <name type="scientific">Malus domestica</name>
    <name type="common">Apple</name>
    <name type="synonym">Pyrus malus</name>
    <dbReference type="NCBI Taxonomy" id="3750"/>
    <lineage>
        <taxon>Eukaryota</taxon>
        <taxon>Viridiplantae</taxon>
        <taxon>Streptophyta</taxon>
        <taxon>Embryophyta</taxon>
        <taxon>Tracheophyta</taxon>
        <taxon>Spermatophyta</taxon>
        <taxon>Magnoliopsida</taxon>
        <taxon>eudicotyledons</taxon>
        <taxon>Gunneridae</taxon>
        <taxon>Pentapetalae</taxon>
        <taxon>rosids</taxon>
        <taxon>fabids</taxon>
        <taxon>Rosales</taxon>
        <taxon>Rosaceae</taxon>
        <taxon>Amygdaloideae</taxon>
        <taxon>Maleae</taxon>
        <taxon>Malus</taxon>
    </lineage>
</organism>
<dbReference type="InterPro" id="IPR011989">
    <property type="entry name" value="ARM-like"/>
</dbReference>
<reference evidence="4 5" key="1">
    <citation type="submission" date="2018-10" db="EMBL/GenBank/DDBJ databases">
        <title>A high-quality apple genome assembly.</title>
        <authorList>
            <person name="Hu J."/>
        </authorList>
    </citation>
    <scope>NUCLEOTIDE SEQUENCE [LARGE SCALE GENOMIC DNA]</scope>
    <source>
        <strain evidence="5">cv. HFTH1</strain>
        <tissue evidence="4">Young leaf</tissue>
    </source>
</reference>
<dbReference type="GO" id="GO:0000226">
    <property type="term" value="P:microtubule cytoskeleton organization"/>
    <property type="evidence" value="ECO:0007669"/>
    <property type="project" value="TreeGrafter"/>
</dbReference>
<keyword evidence="2" id="KW-0812">Transmembrane</keyword>
<dbReference type="SMART" id="SM00184">
    <property type="entry name" value="RING"/>
    <property type="match status" value="1"/>
</dbReference>